<gene>
    <name evidence="1" type="ORF">FKW44_007038</name>
</gene>
<dbReference type="InterPro" id="IPR050951">
    <property type="entry name" value="Retrovirus_Pol_polyprotein"/>
</dbReference>
<organism evidence="1 2">
    <name type="scientific">Caligus rogercresseyi</name>
    <name type="common">Sea louse</name>
    <dbReference type="NCBI Taxonomy" id="217165"/>
    <lineage>
        <taxon>Eukaryota</taxon>
        <taxon>Metazoa</taxon>
        <taxon>Ecdysozoa</taxon>
        <taxon>Arthropoda</taxon>
        <taxon>Crustacea</taxon>
        <taxon>Multicrustacea</taxon>
        <taxon>Hexanauplia</taxon>
        <taxon>Copepoda</taxon>
        <taxon>Siphonostomatoida</taxon>
        <taxon>Caligidae</taxon>
        <taxon>Caligus</taxon>
    </lineage>
</organism>
<dbReference type="EMBL" id="CP045893">
    <property type="protein sequence ID" value="QQP54260.1"/>
    <property type="molecule type" value="Genomic_DNA"/>
</dbReference>
<dbReference type="OrthoDB" id="422540at2759"/>
<keyword evidence="2" id="KW-1185">Reference proteome</keyword>
<name>A0A7T8QTA5_CALRO</name>
<accession>A0A7T8QTA5</accession>
<dbReference type="Proteomes" id="UP000595437">
    <property type="component" value="Chromosome 4"/>
</dbReference>
<sequence>MLFTAIDWFTNWVEVIPCLISLQIPRLIYGWVSCNGVSDDVTSDQGRQFTSALCTELNHTIGAAAYRMTAFHPQANGYVE</sequence>
<dbReference type="PANTHER" id="PTHR37984">
    <property type="entry name" value="PROTEIN CBG26694"/>
    <property type="match status" value="1"/>
</dbReference>
<dbReference type="Gene3D" id="3.30.420.10">
    <property type="entry name" value="Ribonuclease H-like superfamily/Ribonuclease H"/>
    <property type="match status" value="1"/>
</dbReference>
<dbReference type="PANTHER" id="PTHR37984:SF5">
    <property type="entry name" value="PROTEIN NYNRIN-LIKE"/>
    <property type="match status" value="1"/>
</dbReference>
<dbReference type="InterPro" id="IPR012337">
    <property type="entry name" value="RNaseH-like_sf"/>
</dbReference>
<reference evidence="2" key="1">
    <citation type="submission" date="2021-01" db="EMBL/GenBank/DDBJ databases">
        <title>Caligus Genome Assembly.</title>
        <authorList>
            <person name="Gallardo-Escarate C."/>
        </authorList>
    </citation>
    <scope>NUCLEOTIDE SEQUENCE [LARGE SCALE GENOMIC DNA]</scope>
</reference>
<evidence type="ECO:0008006" key="3">
    <source>
        <dbReference type="Google" id="ProtNLM"/>
    </source>
</evidence>
<dbReference type="InterPro" id="IPR036397">
    <property type="entry name" value="RNaseH_sf"/>
</dbReference>
<dbReference type="GO" id="GO:0003676">
    <property type="term" value="F:nucleic acid binding"/>
    <property type="evidence" value="ECO:0007669"/>
    <property type="project" value="InterPro"/>
</dbReference>
<dbReference type="SUPFAM" id="SSF53098">
    <property type="entry name" value="Ribonuclease H-like"/>
    <property type="match status" value="1"/>
</dbReference>
<evidence type="ECO:0000313" key="2">
    <source>
        <dbReference type="Proteomes" id="UP000595437"/>
    </source>
</evidence>
<dbReference type="AlphaFoldDB" id="A0A7T8QTA5"/>
<proteinExistence type="predicted"/>
<protein>
    <recommendedName>
        <fullName evidence="3">Integrase catalytic domain-containing protein</fullName>
    </recommendedName>
</protein>
<evidence type="ECO:0000313" key="1">
    <source>
        <dbReference type="EMBL" id="QQP54260.1"/>
    </source>
</evidence>